<dbReference type="InterPro" id="IPR036599">
    <property type="entry name" value="DNA_ligase_N_sf"/>
</dbReference>
<dbReference type="InterPro" id="IPR012308">
    <property type="entry name" value="DNA_ligase_ATP-dep_N"/>
</dbReference>
<gene>
    <name evidence="4" type="ORF">BJ875DRAFT_371891</name>
</gene>
<reference evidence="4" key="1">
    <citation type="journal article" date="2021" name="IMA Fungus">
        <title>Genomic characterization of three marine fungi, including Emericellopsis atlantica sp. nov. with signatures of a generalist lifestyle and marine biomass degradation.</title>
        <authorList>
            <person name="Hagestad O.C."/>
            <person name="Hou L."/>
            <person name="Andersen J.H."/>
            <person name="Hansen E.H."/>
            <person name="Altermark B."/>
            <person name="Li C."/>
            <person name="Kuhnert E."/>
            <person name="Cox R.J."/>
            <person name="Crous P.W."/>
            <person name="Spatafora J.W."/>
            <person name="Lail K."/>
            <person name="Amirebrahimi M."/>
            <person name="Lipzen A."/>
            <person name="Pangilinan J."/>
            <person name="Andreopoulos W."/>
            <person name="Hayes R.D."/>
            <person name="Ng V."/>
            <person name="Grigoriev I.V."/>
            <person name="Jackson S.A."/>
            <person name="Sutton T.D.S."/>
            <person name="Dobson A.D.W."/>
            <person name="Rama T."/>
        </authorList>
    </citation>
    <scope>NUCLEOTIDE SEQUENCE</scope>
    <source>
        <strain evidence="4">TRa018bII</strain>
    </source>
</reference>
<dbReference type="AlphaFoldDB" id="A0A9P7YMK7"/>
<dbReference type="GO" id="GO:0006310">
    <property type="term" value="P:DNA recombination"/>
    <property type="evidence" value="ECO:0007669"/>
    <property type="project" value="InterPro"/>
</dbReference>
<keyword evidence="1" id="KW-0436">Ligase</keyword>
<feature type="region of interest" description="Disordered" evidence="2">
    <location>
        <begin position="244"/>
        <end position="286"/>
    </location>
</feature>
<dbReference type="Pfam" id="PF04675">
    <property type="entry name" value="DNA_ligase_A_N"/>
    <property type="match status" value="1"/>
</dbReference>
<dbReference type="GO" id="GO:0003677">
    <property type="term" value="F:DNA binding"/>
    <property type="evidence" value="ECO:0007669"/>
    <property type="project" value="InterPro"/>
</dbReference>
<feature type="domain" description="DNA ligase ATP-dependent N-terminal" evidence="3">
    <location>
        <begin position="5"/>
        <end position="196"/>
    </location>
</feature>
<dbReference type="GO" id="GO:0006281">
    <property type="term" value="P:DNA repair"/>
    <property type="evidence" value="ECO:0007669"/>
    <property type="project" value="InterPro"/>
</dbReference>
<accession>A0A9P7YMK7</accession>
<dbReference type="EMBL" id="MU251405">
    <property type="protein sequence ID" value="KAG9236543.1"/>
    <property type="molecule type" value="Genomic_DNA"/>
</dbReference>
<protein>
    <recommendedName>
        <fullName evidence="3">DNA ligase ATP-dependent N-terminal domain-containing protein</fullName>
    </recommendedName>
</protein>
<evidence type="ECO:0000256" key="2">
    <source>
        <dbReference type="SAM" id="MobiDB-lite"/>
    </source>
</evidence>
<dbReference type="GO" id="GO:0003910">
    <property type="term" value="F:DNA ligase (ATP) activity"/>
    <property type="evidence" value="ECO:0007669"/>
    <property type="project" value="InterPro"/>
</dbReference>
<dbReference type="Gene3D" id="1.10.3260.10">
    <property type="entry name" value="DNA ligase, ATP-dependent, N-terminal domain"/>
    <property type="match status" value="1"/>
</dbReference>
<sequence length="488" mass="55387">MPFNFSYVCDLLDTLEKPYLRDAPYLPDHLRQYTQKETLKWFKRHKDRLNDNTTHHDAVMGMLRPESWSDRTYGWKPDTLEPLIARFLRLTRVQRAALNRWKTEPHTGDLGAQVGRIMNIMKEAQTVAIPYSNKVTIEILDTLFLKIASQNKGSSLQVHSLATVHQDQSPIDSLREIFTQLQPREAKWLTRLLLKNTGPFTVPTDFIVSSLQSQLQNCVKVHIALPASPVLKVGVTGMVKTTPTPKQVATPTLSCPTFQLSSGQKGKREGEAEIPTTSRTRTFRPTEYEYEYESPRDLRKMTSQTTNQADICFNIHTPSATNSSETRPPTAEPPSSERPLLESTSVVQRAGSGSCSLADSTCSLAACIFMIPSTLPAAIRTWIFTKLLPDHACRYITSVEHLAHSSLPHRCPLTNMKYRRIVLIEPKDTDNSSQLLQQVEDLKLTRSQGRKYWCEVFDWRLLEGVTKRESGIEGSGANPWKRYWMTAV</sequence>
<evidence type="ECO:0000256" key="1">
    <source>
        <dbReference type="ARBA" id="ARBA00022598"/>
    </source>
</evidence>
<dbReference type="OrthoDB" id="2160351at2759"/>
<feature type="region of interest" description="Disordered" evidence="2">
    <location>
        <begin position="316"/>
        <end position="345"/>
    </location>
</feature>
<evidence type="ECO:0000313" key="5">
    <source>
        <dbReference type="Proteomes" id="UP000824998"/>
    </source>
</evidence>
<feature type="compositionally biased region" description="Polar residues" evidence="2">
    <location>
        <begin position="244"/>
        <end position="264"/>
    </location>
</feature>
<comment type="caution">
    <text evidence="4">The sequence shown here is derived from an EMBL/GenBank/DDBJ whole genome shotgun (WGS) entry which is preliminary data.</text>
</comment>
<dbReference type="Proteomes" id="UP000824998">
    <property type="component" value="Unassembled WGS sequence"/>
</dbReference>
<proteinExistence type="predicted"/>
<keyword evidence="5" id="KW-1185">Reference proteome</keyword>
<feature type="compositionally biased region" description="Polar residues" evidence="2">
    <location>
        <begin position="316"/>
        <end position="327"/>
    </location>
</feature>
<feature type="compositionally biased region" description="Low complexity" evidence="2">
    <location>
        <begin position="275"/>
        <end position="285"/>
    </location>
</feature>
<organism evidence="4 5">
    <name type="scientific">Amylocarpus encephaloides</name>
    <dbReference type="NCBI Taxonomy" id="45428"/>
    <lineage>
        <taxon>Eukaryota</taxon>
        <taxon>Fungi</taxon>
        <taxon>Dikarya</taxon>
        <taxon>Ascomycota</taxon>
        <taxon>Pezizomycotina</taxon>
        <taxon>Leotiomycetes</taxon>
        <taxon>Helotiales</taxon>
        <taxon>Helotiales incertae sedis</taxon>
        <taxon>Amylocarpus</taxon>
    </lineage>
</organism>
<name>A0A9P7YMK7_9HELO</name>
<evidence type="ECO:0000313" key="4">
    <source>
        <dbReference type="EMBL" id="KAG9236543.1"/>
    </source>
</evidence>
<evidence type="ECO:0000259" key="3">
    <source>
        <dbReference type="Pfam" id="PF04675"/>
    </source>
</evidence>